<gene>
    <name evidence="10" type="ORF">MENT_LOCUS2760</name>
</gene>
<evidence type="ECO:0000256" key="4">
    <source>
        <dbReference type="ARBA" id="ARBA00023125"/>
    </source>
</evidence>
<dbReference type="GO" id="GO:0005674">
    <property type="term" value="C:transcription factor TFIIF complex"/>
    <property type="evidence" value="ECO:0007669"/>
    <property type="project" value="TreeGrafter"/>
</dbReference>
<dbReference type="InterPro" id="IPR036390">
    <property type="entry name" value="WH_DNA-bd_sf"/>
</dbReference>
<evidence type="ECO:0000256" key="3">
    <source>
        <dbReference type="ARBA" id="ARBA00023015"/>
    </source>
</evidence>
<dbReference type="PANTHER" id="PTHR13011">
    <property type="entry name" value="TFIIF-ALPHA"/>
    <property type="match status" value="1"/>
</dbReference>
<feature type="compositionally biased region" description="Polar residues" evidence="9">
    <location>
        <begin position="1"/>
        <end position="13"/>
    </location>
</feature>
<comment type="function">
    <text evidence="7 8">TFIIF is a general transcription initiation factor that binds to RNA polymerase II and helps to recruit it to the initiation complex in collaboration with TFIIB. It promotes transcription elongation.</text>
</comment>
<keyword evidence="4 8" id="KW-0238">DNA-binding</keyword>
<dbReference type="SUPFAM" id="SSF46785">
    <property type="entry name" value="Winged helix' DNA-binding domain"/>
    <property type="match status" value="1"/>
</dbReference>
<evidence type="ECO:0000256" key="6">
    <source>
        <dbReference type="ARBA" id="ARBA00023242"/>
    </source>
</evidence>
<sequence length="569" mass="65633">MTSKTANSSNAHNQQKKEFQVRIPKTANKRLTILKFNESLNVRPQRWVMETLRMEREDNRRAGVTTSGSFVQEFGEGSEYGKAAREEARLKKFGRQTRKYEHDKQPWRLTIEQNVSGDADSKQATKVRKFRSMREAGASEHADYWIFYKSGNDLEAYKVDEWYQFLPAVTYKYLDAEQAEERFKERDNVLNHFALKAQIQKQLAEQEDQLQQQQRQKIGDTLKRTGGLKIKDEASSDEDEDGDADEEEQNGKSKNVSKKKKDGKKGKKVKNEKEEKNKTKKQRVKAADEIADYESEDGQDEGREYDYMSDSGSDSEREELNVDQKMEDDLVGVADEQGLKHDLDSEEDDDDFDDEDDDEEEEEKKDQEEGKKNGVKEQNETADSRAKAVKNVDKMMEQNTGAKIRADFDNAEESDDSDFDEDPDSARVNSVLFMQDKRKAATSTSSSQQRKRQEPGGAGEIQQSSSVSEQPEVKRAKIASDEPEFEVITESFIRKLLEKRPHSTKQLLTKVNQRFQQQHKQDDNQTPPVKDKKIVAQLAEILKKIEPYQFRKKNEAGKDVLYFSMNRTA</sequence>
<evidence type="ECO:0000313" key="11">
    <source>
        <dbReference type="Proteomes" id="UP000580250"/>
    </source>
</evidence>
<dbReference type="SUPFAM" id="SSF50916">
    <property type="entry name" value="Rap30/74 interaction domains"/>
    <property type="match status" value="1"/>
</dbReference>
<feature type="compositionally biased region" description="Acidic residues" evidence="9">
    <location>
        <begin position="344"/>
        <end position="363"/>
    </location>
</feature>
<comment type="similarity">
    <text evidence="2 8">Belongs to the TFIIF alpha subunit family.</text>
</comment>
<dbReference type="InterPro" id="IPR011039">
    <property type="entry name" value="TFIIF_interaction"/>
</dbReference>
<name>A0A6V7TP88_MELEN</name>
<feature type="compositionally biased region" description="Basic and acidic residues" evidence="9">
    <location>
        <begin position="364"/>
        <end position="396"/>
    </location>
</feature>
<evidence type="ECO:0000256" key="9">
    <source>
        <dbReference type="SAM" id="MobiDB-lite"/>
    </source>
</evidence>
<dbReference type="InterPro" id="IPR008851">
    <property type="entry name" value="TFIIF-alpha"/>
</dbReference>
<evidence type="ECO:0000256" key="5">
    <source>
        <dbReference type="ARBA" id="ARBA00023163"/>
    </source>
</evidence>
<dbReference type="GO" id="GO:0016251">
    <property type="term" value="F:RNA polymerase II general transcription initiation factor activity"/>
    <property type="evidence" value="ECO:0007669"/>
    <property type="project" value="TreeGrafter"/>
</dbReference>
<dbReference type="AlphaFoldDB" id="A0A6V7TP88"/>
<reference evidence="10 11" key="1">
    <citation type="submission" date="2020-08" db="EMBL/GenBank/DDBJ databases">
        <authorList>
            <person name="Koutsovoulos G."/>
            <person name="Danchin GJ E."/>
        </authorList>
    </citation>
    <scope>NUCLEOTIDE SEQUENCE [LARGE SCALE GENOMIC DNA]</scope>
</reference>
<dbReference type="GO" id="GO:0001096">
    <property type="term" value="F:TFIIF-class transcription factor complex binding"/>
    <property type="evidence" value="ECO:0007669"/>
    <property type="project" value="TreeGrafter"/>
</dbReference>
<dbReference type="Pfam" id="PF05793">
    <property type="entry name" value="TFIIF_alpha"/>
    <property type="match status" value="1"/>
</dbReference>
<evidence type="ECO:0000256" key="8">
    <source>
        <dbReference type="RuleBase" id="RU366044"/>
    </source>
</evidence>
<evidence type="ECO:0000256" key="2">
    <source>
        <dbReference type="ARBA" id="ARBA00005249"/>
    </source>
</evidence>
<dbReference type="PANTHER" id="PTHR13011:SF0">
    <property type="entry name" value="GENERAL TRANSCRIPTION FACTOR IIF SUBUNIT 1"/>
    <property type="match status" value="1"/>
</dbReference>
<dbReference type="GO" id="GO:0032968">
    <property type="term" value="P:positive regulation of transcription elongation by RNA polymerase II"/>
    <property type="evidence" value="ECO:0007669"/>
    <property type="project" value="InterPro"/>
</dbReference>
<feature type="compositionally biased region" description="Basic and acidic residues" evidence="9">
    <location>
        <begin position="314"/>
        <end position="328"/>
    </location>
</feature>
<proteinExistence type="inferred from homology"/>
<feature type="region of interest" description="Disordered" evidence="9">
    <location>
        <begin position="1"/>
        <end position="23"/>
    </location>
</feature>
<dbReference type="InterPro" id="IPR036388">
    <property type="entry name" value="WH-like_DNA-bd_sf"/>
</dbReference>
<organism evidence="10 11">
    <name type="scientific">Meloidogyne enterolobii</name>
    <name type="common">Root-knot nematode worm</name>
    <name type="synonym">Meloidogyne mayaguensis</name>
    <dbReference type="NCBI Taxonomy" id="390850"/>
    <lineage>
        <taxon>Eukaryota</taxon>
        <taxon>Metazoa</taxon>
        <taxon>Ecdysozoa</taxon>
        <taxon>Nematoda</taxon>
        <taxon>Chromadorea</taxon>
        <taxon>Rhabditida</taxon>
        <taxon>Tylenchina</taxon>
        <taxon>Tylenchomorpha</taxon>
        <taxon>Tylenchoidea</taxon>
        <taxon>Meloidogynidae</taxon>
        <taxon>Meloidogyninae</taxon>
        <taxon>Meloidogyne</taxon>
    </lineage>
</organism>
<feature type="region of interest" description="Disordered" evidence="9">
    <location>
        <begin position="210"/>
        <end position="481"/>
    </location>
</feature>
<protein>
    <recommendedName>
        <fullName evidence="8">Transcription initiation factor IIF subunit alpha</fullName>
    </recommendedName>
</protein>
<feature type="compositionally biased region" description="Basic and acidic residues" evidence="9">
    <location>
        <begin position="217"/>
        <end position="234"/>
    </location>
</feature>
<feature type="compositionally biased region" description="Acidic residues" evidence="9">
    <location>
        <begin position="409"/>
        <end position="423"/>
    </location>
</feature>
<keyword evidence="5 8" id="KW-0804">Transcription</keyword>
<dbReference type="GO" id="GO:0003677">
    <property type="term" value="F:DNA binding"/>
    <property type="evidence" value="ECO:0007669"/>
    <property type="project" value="UniProtKB-KW"/>
</dbReference>
<keyword evidence="6 8" id="KW-0539">Nucleus</keyword>
<dbReference type="Gene3D" id="1.10.10.10">
    <property type="entry name" value="Winged helix-like DNA-binding domain superfamily/Winged helix DNA-binding domain"/>
    <property type="match status" value="1"/>
</dbReference>
<keyword evidence="3 8" id="KW-0805">Transcription regulation</keyword>
<comment type="subcellular location">
    <subcellularLocation>
        <location evidence="1 8">Nucleus</location>
    </subcellularLocation>
</comment>
<dbReference type="EMBL" id="CAJEWN010000008">
    <property type="protein sequence ID" value="CAD2129760.1"/>
    <property type="molecule type" value="Genomic_DNA"/>
</dbReference>
<feature type="compositionally biased region" description="Acidic residues" evidence="9">
    <location>
        <begin position="235"/>
        <end position="248"/>
    </location>
</feature>
<feature type="compositionally biased region" description="Acidic residues" evidence="9">
    <location>
        <begin position="289"/>
        <end position="299"/>
    </location>
</feature>
<evidence type="ECO:0000313" key="10">
    <source>
        <dbReference type="EMBL" id="CAD2129760.1"/>
    </source>
</evidence>
<accession>A0A6V7TP88</accession>
<comment type="caution">
    <text evidence="10">The sequence shown here is derived from an EMBL/GenBank/DDBJ whole genome shotgun (WGS) entry which is preliminary data.</text>
</comment>
<evidence type="ECO:0000256" key="1">
    <source>
        <dbReference type="ARBA" id="ARBA00004123"/>
    </source>
</evidence>
<feature type="compositionally biased region" description="Basic residues" evidence="9">
    <location>
        <begin position="255"/>
        <end position="268"/>
    </location>
</feature>
<feature type="compositionally biased region" description="Basic and acidic residues" evidence="9">
    <location>
        <begin position="471"/>
        <end position="480"/>
    </location>
</feature>
<dbReference type="OrthoDB" id="76676at2759"/>
<dbReference type="GO" id="GO:0006367">
    <property type="term" value="P:transcription initiation at RNA polymerase II promoter"/>
    <property type="evidence" value="ECO:0007669"/>
    <property type="project" value="InterPro"/>
</dbReference>
<dbReference type="Proteomes" id="UP000580250">
    <property type="component" value="Unassembled WGS sequence"/>
</dbReference>
<evidence type="ECO:0000256" key="7">
    <source>
        <dbReference type="ARBA" id="ARBA00025232"/>
    </source>
</evidence>